<sequence>MTGLLLVLAGVAAGLSGSIAGLASLFSYPALLAVGLPATTANVTNTVALAFSTVGQVAGSRPELSGQWPVLRRLAPLTLLGGATGAGLLLVTPSEAFERIVPFLVGGAALVLLFQPRIRAVAARRGSPDAGPAVLGGIFAVAVYGGYFGAAAGVLMLALVLIGLPVGLARGNALKAVLLGLANAVAAVGFAVLGTVEWWAVPPLAIGVAIGGWCGPWVVRRLPAGPLRVGIALAGLGLAVWLAVQAY</sequence>
<dbReference type="Proteomes" id="UP000505377">
    <property type="component" value="Chromosome"/>
</dbReference>
<dbReference type="EMBL" id="CP053564">
    <property type="protein sequence ID" value="QJY50205.1"/>
    <property type="molecule type" value="Genomic_DNA"/>
</dbReference>
<feature type="transmembrane region" description="Helical" evidence="8">
    <location>
        <begin position="199"/>
        <end position="219"/>
    </location>
</feature>
<accession>A0A6M6JS72</accession>
<keyword evidence="6 8" id="KW-1133">Transmembrane helix</keyword>
<dbReference type="GO" id="GO:0005886">
    <property type="term" value="C:plasma membrane"/>
    <property type="evidence" value="ECO:0007669"/>
    <property type="project" value="UniProtKB-SubCell"/>
</dbReference>
<reference evidence="9 10" key="1">
    <citation type="submission" date="2020-05" db="EMBL/GenBank/DDBJ databases">
        <authorList>
            <person name="Mo P."/>
        </authorList>
    </citation>
    <scope>NUCLEOTIDE SEQUENCE [LARGE SCALE GENOMIC DNA]</scope>
    <source>
        <strain evidence="9 10">Gen01</strain>
    </source>
</reference>
<keyword evidence="10" id="KW-1185">Reference proteome</keyword>
<evidence type="ECO:0000256" key="7">
    <source>
        <dbReference type="ARBA" id="ARBA00023136"/>
    </source>
</evidence>
<feature type="transmembrane region" description="Helical" evidence="8">
    <location>
        <begin position="138"/>
        <end position="164"/>
    </location>
</feature>
<keyword evidence="3" id="KW-0813">Transport</keyword>
<feature type="transmembrane region" description="Helical" evidence="8">
    <location>
        <begin position="74"/>
        <end position="93"/>
    </location>
</feature>
<name>A0A6M6JS72_9PSEU</name>
<dbReference type="InterPro" id="IPR002781">
    <property type="entry name" value="TM_pro_TauE-like"/>
</dbReference>
<comment type="subcellular location">
    <subcellularLocation>
        <location evidence="1 8">Cell membrane</location>
        <topology evidence="1 8">Multi-pass membrane protein</topology>
    </subcellularLocation>
</comment>
<proteinExistence type="inferred from homology"/>
<dbReference type="Pfam" id="PF01925">
    <property type="entry name" value="TauE"/>
    <property type="match status" value="1"/>
</dbReference>
<keyword evidence="4 8" id="KW-1003">Cell membrane</keyword>
<keyword evidence="5 8" id="KW-0812">Transmembrane</keyword>
<evidence type="ECO:0000256" key="5">
    <source>
        <dbReference type="ARBA" id="ARBA00022692"/>
    </source>
</evidence>
<dbReference type="InterPro" id="IPR052017">
    <property type="entry name" value="TSUP"/>
</dbReference>
<dbReference type="AlphaFoldDB" id="A0A6M6JS72"/>
<keyword evidence="7 8" id="KW-0472">Membrane</keyword>
<evidence type="ECO:0000256" key="2">
    <source>
        <dbReference type="ARBA" id="ARBA00009142"/>
    </source>
</evidence>
<dbReference type="PANTHER" id="PTHR30269:SF0">
    <property type="entry name" value="MEMBRANE TRANSPORTER PROTEIN YFCA-RELATED"/>
    <property type="match status" value="1"/>
</dbReference>
<gene>
    <name evidence="9" type="ORF">HOP40_34320</name>
</gene>
<evidence type="ECO:0000313" key="10">
    <source>
        <dbReference type="Proteomes" id="UP000505377"/>
    </source>
</evidence>
<evidence type="ECO:0000256" key="4">
    <source>
        <dbReference type="ARBA" id="ARBA00022475"/>
    </source>
</evidence>
<evidence type="ECO:0000256" key="3">
    <source>
        <dbReference type="ARBA" id="ARBA00022448"/>
    </source>
</evidence>
<evidence type="ECO:0000256" key="8">
    <source>
        <dbReference type="RuleBase" id="RU363041"/>
    </source>
</evidence>
<dbReference type="PANTHER" id="PTHR30269">
    <property type="entry name" value="TRANSMEMBRANE PROTEIN YFCA"/>
    <property type="match status" value="1"/>
</dbReference>
<organism evidence="9 10">
    <name type="scientific">Pseudonocardia broussonetiae</name>
    <dbReference type="NCBI Taxonomy" id="2736640"/>
    <lineage>
        <taxon>Bacteria</taxon>
        <taxon>Bacillati</taxon>
        <taxon>Actinomycetota</taxon>
        <taxon>Actinomycetes</taxon>
        <taxon>Pseudonocardiales</taxon>
        <taxon>Pseudonocardiaceae</taxon>
        <taxon>Pseudonocardia</taxon>
    </lineage>
</organism>
<protein>
    <recommendedName>
        <fullName evidence="8">Probable membrane transporter protein</fullName>
    </recommendedName>
</protein>
<dbReference type="KEGG" id="pbro:HOP40_34320"/>
<comment type="similarity">
    <text evidence="2 8">Belongs to the 4-toluene sulfonate uptake permease (TSUP) (TC 2.A.102) family.</text>
</comment>
<feature type="transmembrane region" description="Helical" evidence="8">
    <location>
        <begin position="226"/>
        <end position="244"/>
    </location>
</feature>
<evidence type="ECO:0000256" key="6">
    <source>
        <dbReference type="ARBA" id="ARBA00022989"/>
    </source>
</evidence>
<feature type="transmembrane region" description="Helical" evidence="8">
    <location>
        <begin position="176"/>
        <end position="193"/>
    </location>
</feature>
<evidence type="ECO:0000313" key="9">
    <source>
        <dbReference type="EMBL" id="QJY50205.1"/>
    </source>
</evidence>
<dbReference type="RefSeq" id="WP_172167435.1">
    <property type="nucleotide sequence ID" value="NZ_CP053564.1"/>
</dbReference>
<feature type="transmembrane region" description="Helical" evidence="8">
    <location>
        <begin position="100"/>
        <end position="118"/>
    </location>
</feature>
<evidence type="ECO:0000256" key="1">
    <source>
        <dbReference type="ARBA" id="ARBA00004651"/>
    </source>
</evidence>